<keyword evidence="5" id="KW-0539">Nucleus</keyword>
<evidence type="ECO:0000256" key="3">
    <source>
        <dbReference type="ARBA" id="ARBA00023125"/>
    </source>
</evidence>
<evidence type="ECO:0000256" key="2">
    <source>
        <dbReference type="ARBA" id="ARBA00023015"/>
    </source>
</evidence>
<evidence type="ECO:0000259" key="7">
    <source>
        <dbReference type="PROSITE" id="PS50982"/>
    </source>
</evidence>
<dbReference type="InterPro" id="IPR001739">
    <property type="entry name" value="Methyl_CpG_DNA-bd"/>
</dbReference>
<dbReference type="InterPro" id="IPR039622">
    <property type="entry name" value="MBD10/11"/>
</dbReference>
<evidence type="ECO:0000313" key="9">
    <source>
        <dbReference type="Proteomes" id="UP001497444"/>
    </source>
</evidence>
<organism evidence="8 9">
    <name type="scientific">Sphagnum jensenii</name>
    <dbReference type="NCBI Taxonomy" id="128206"/>
    <lineage>
        <taxon>Eukaryota</taxon>
        <taxon>Viridiplantae</taxon>
        <taxon>Streptophyta</taxon>
        <taxon>Embryophyta</taxon>
        <taxon>Bryophyta</taxon>
        <taxon>Sphagnophytina</taxon>
        <taxon>Sphagnopsida</taxon>
        <taxon>Sphagnales</taxon>
        <taxon>Sphagnaceae</taxon>
        <taxon>Sphagnum</taxon>
    </lineage>
</organism>
<name>A0ABP0X7A5_9BRYO</name>
<feature type="region of interest" description="Disordered" evidence="6">
    <location>
        <begin position="38"/>
        <end position="123"/>
    </location>
</feature>
<dbReference type="PROSITE" id="PS50982">
    <property type="entry name" value="MBD"/>
    <property type="match status" value="1"/>
</dbReference>
<proteinExistence type="predicted"/>
<reference evidence="8" key="1">
    <citation type="submission" date="2024-02" db="EMBL/GenBank/DDBJ databases">
        <authorList>
            <consortium name="ELIXIR-Norway"/>
            <consortium name="Elixir Norway"/>
        </authorList>
    </citation>
    <scope>NUCLEOTIDE SEQUENCE</scope>
</reference>
<dbReference type="Pfam" id="PF01429">
    <property type="entry name" value="MBD"/>
    <property type="match status" value="1"/>
</dbReference>
<feature type="domain" description="MBD" evidence="7">
    <location>
        <begin position="27"/>
        <end position="94"/>
    </location>
</feature>
<keyword evidence="9" id="KW-1185">Reference proteome</keyword>
<dbReference type="PANTHER" id="PTHR33729">
    <property type="entry name" value="METHYL-CPG BINDING DOMAIN CONTAINING PROTEIN, EXPRESSED"/>
    <property type="match status" value="1"/>
</dbReference>
<sequence length="425" mass="45207">MASPEEAAAAAAASPTVVLSGSNLQEGVVIQELSSPPLQGWKKKKIGGTPTGKDVSYITPDGEEISSKRQLQKHLKGHPGGPTGANFDWTSGGSRRRSLRLSSRGRMSSDHSEAELPVTKRSKRVVHETVQESISPVVGGIGRKGRAKKLTLAASLAGNEEEMDDVTKDTVSVEQIQATEEKAVVEKSNGQQMQASVTAKDKIVKDTQGEKGVNTAADEPVTMDVDVPPPSINGHTLEVDKDTVKDGAIKDLKADMEVSAVATKVQNLTSDHEKKHDASEVSMKEPAVHGFTIQNEEKAGVDGQGTQVAVPALSAELIPKSSAVEELMATEQKSEVKFVEEILSEQITNFLTDELCDEDENVNGGDMDTLVDNKPQELKAVELPQPQGIHALVDDSALFGGGAKPQEEEVPCMLPDAPYPVGIST</sequence>
<dbReference type="InterPro" id="IPR016177">
    <property type="entry name" value="DNA-bd_dom_sf"/>
</dbReference>
<keyword evidence="2" id="KW-0805">Transcription regulation</keyword>
<gene>
    <name evidence="8" type="ORF">CSSPJE1EN1_LOCUS19947</name>
</gene>
<dbReference type="EMBL" id="OZ020101">
    <property type="protein sequence ID" value="CAK9274469.1"/>
    <property type="molecule type" value="Genomic_DNA"/>
</dbReference>
<feature type="region of interest" description="Disordered" evidence="6">
    <location>
        <begin position="398"/>
        <end position="425"/>
    </location>
</feature>
<evidence type="ECO:0000256" key="5">
    <source>
        <dbReference type="ARBA" id="ARBA00023242"/>
    </source>
</evidence>
<dbReference type="PANTHER" id="PTHR33729:SF6">
    <property type="entry name" value="METHYL-CPG-BINDING DOMAIN-CONTAINING PROTEIN 11"/>
    <property type="match status" value="1"/>
</dbReference>
<evidence type="ECO:0000256" key="6">
    <source>
        <dbReference type="SAM" id="MobiDB-lite"/>
    </source>
</evidence>
<accession>A0ABP0X7A5</accession>
<dbReference type="Gene3D" id="3.30.890.10">
    <property type="entry name" value="Methyl-cpg-binding Protein 2, Chain A"/>
    <property type="match status" value="1"/>
</dbReference>
<evidence type="ECO:0000256" key="1">
    <source>
        <dbReference type="ARBA" id="ARBA00004123"/>
    </source>
</evidence>
<evidence type="ECO:0000256" key="4">
    <source>
        <dbReference type="ARBA" id="ARBA00023163"/>
    </source>
</evidence>
<dbReference type="SUPFAM" id="SSF54171">
    <property type="entry name" value="DNA-binding domain"/>
    <property type="match status" value="1"/>
</dbReference>
<comment type="subcellular location">
    <subcellularLocation>
        <location evidence="1">Nucleus</location>
    </subcellularLocation>
</comment>
<protein>
    <recommendedName>
        <fullName evidence="7">MBD domain-containing protein</fullName>
    </recommendedName>
</protein>
<dbReference type="Proteomes" id="UP001497444">
    <property type="component" value="Chromosome 6"/>
</dbReference>
<evidence type="ECO:0000313" key="8">
    <source>
        <dbReference type="EMBL" id="CAK9274469.1"/>
    </source>
</evidence>
<keyword evidence="4" id="KW-0804">Transcription</keyword>
<keyword evidence="3" id="KW-0238">DNA-binding</keyword>